<sequence>SSSAIGNNMIKQLYKCSLDIVQLTRKQFLRAGATRVIKMCHGTRPVCPGPSTPRERSPNLFDPLESIDRMQFP</sequence>
<name>A0A6V7GV25_9HYME</name>
<feature type="non-terminal residue" evidence="2">
    <location>
        <position position="73"/>
    </location>
</feature>
<gene>
    <name evidence="2" type="ORF">MHI_LOCUS86382</name>
</gene>
<dbReference type="Proteomes" id="UP000752696">
    <property type="component" value="Unassembled WGS sequence"/>
</dbReference>
<dbReference type="AlphaFoldDB" id="A0A6V7GV25"/>
<comment type="caution">
    <text evidence="2">The sequence shown here is derived from an EMBL/GenBank/DDBJ whole genome shotgun (WGS) entry which is preliminary data.</text>
</comment>
<reference evidence="2" key="1">
    <citation type="submission" date="2020-07" db="EMBL/GenBank/DDBJ databases">
        <authorList>
            <person name="Nazaruddin N."/>
        </authorList>
    </citation>
    <scope>NUCLEOTIDE SEQUENCE</scope>
</reference>
<organism evidence="2 3">
    <name type="scientific">Heterotrigona itama</name>
    <dbReference type="NCBI Taxonomy" id="395501"/>
    <lineage>
        <taxon>Eukaryota</taxon>
        <taxon>Metazoa</taxon>
        <taxon>Ecdysozoa</taxon>
        <taxon>Arthropoda</taxon>
        <taxon>Hexapoda</taxon>
        <taxon>Insecta</taxon>
        <taxon>Pterygota</taxon>
        <taxon>Neoptera</taxon>
        <taxon>Endopterygota</taxon>
        <taxon>Hymenoptera</taxon>
        <taxon>Apocrita</taxon>
        <taxon>Aculeata</taxon>
        <taxon>Apoidea</taxon>
        <taxon>Anthophila</taxon>
        <taxon>Apidae</taxon>
        <taxon>Heterotrigona</taxon>
    </lineage>
</organism>
<evidence type="ECO:0000256" key="1">
    <source>
        <dbReference type="SAM" id="MobiDB-lite"/>
    </source>
</evidence>
<proteinExistence type="predicted"/>
<accession>A0A6V7GV25</accession>
<evidence type="ECO:0000313" key="2">
    <source>
        <dbReference type="EMBL" id="CAD1468937.1"/>
    </source>
</evidence>
<dbReference type="EMBL" id="CAJDYZ010001526">
    <property type="protein sequence ID" value="CAD1468937.1"/>
    <property type="molecule type" value="Genomic_DNA"/>
</dbReference>
<protein>
    <submittedName>
        <fullName evidence="2">Uncharacterized protein</fullName>
    </submittedName>
</protein>
<keyword evidence="3" id="KW-1185">Reference proteome</keyword>
<feature type="non-terminal residue" evidence="2">
    <location>
        <position position="1"/>
    </location>
</feature>
<feature type="region of interest" description="Disordered" evidence="1">
    <location>
        <begin position="44"/>
        <end position="73"/>
    </location>
</feature>
<evidence type="ECO:0000313" key="3">
    <source>
        <dbReference type="Proteomes" id="UP000752696"/>
    </source>
</evidence>